<comment type="caution">
    <text evidence="8">The sequence shown here is derived from an EMBL/GenBank/DDBJ whole genome shotgun (WGS) entry which is preliminary data.</text>
</comment>
<dbReference type="PANTHER" id="PTHR23519:SF1">
    <property type="entry name" value="AUTOPHAGY-RELATED PROTEIN 22"/>
    <property type="match status" value="1"/>
</dbReference>
<dbReference type="PROSITE" id="PS50850">
    <property type="entry name" value="MFS"/>
    <property type="match status" value="1"/>
</dbReference>
<accession>A0A9D2NUH9</accession>
<proteinExistence type="predicted"/>
<keyword evidence="3 6" id="KW-0812">Transmembrane</keyword>
<dbReference type="Pfam" id="PF11700">
    <property type="entry name" value="ATG22"/>
    <property type="match status" value="1"/>
</dbReference>
<evidence type="ECO:0000256" key="2">
    <source>
        <dbReference type="ARBA" id="ARBA00022448"/>
    </source>
</evidence>
<dbReference type="InterPro" id="IPR020846">
    <property type="entry name" value="MFS_dom"/>
</dbReference>
<evidence type="ECO:0000256" key="1">
    <source>
        <dbReference type="ARBA" id="ARBA00004651"/>
    </source>
</evidence>
<dbReference type="Proteomes" id="UP000823896">
    <property type="component" value="Unassembled WGS sequence"/>
</dbReference>
<organism evidence="8 9">
    <name type="scientific">Candidatus Merdibacter merdavium</name>
    <dbReference type="NCBI Taxonomy" id="2838692"/>
    <lineage>
        <taxon>Bacteria</taxon>
        <taxon>Bacillati</taxon>
        <taxon>Bacillota</taxon>
        <taxon>Erysipelotrichia</taxon>
        <taxon>Erysipelotrichales</taxon>
        <taxon>Erysipelotrichaceae</taxon>
        <taxon>Merdibacter</taxon>
    </lineage>
</organism>
<evidence type="ECO:0000259" key="7">
    <source>
        <dbReference type="PROSITE" id="PS50850"/>
    </source>
</evidence>
<evidence type="ECO:0000313" key="9">
    <source>
        <dbReference type="Proteomes" id="UP000823896"/>
    </source>
</evidence>
<evidence type="ECO:0000256" key="5">
    <source>
        <dbReference type="ARBA" id="ARBA00023136"/>
    </source>
</evidence>
<dbReference type="InterPro" id="IPR024671">
    <property type="entry name" value="Atg22-like"/>
</dbReference>
<keyword evidence="4 6" id="KW-1133">Transmembrane helix</keyword>
<dbReference type="AlphaFoldDB" id="A0A9D2NUH9"/>
<dbReference type="Gene3D" id="1.20.1250.20">
    <property type="entry name" value="MFS general substrate transporter like domains"/>
    <property type="match status" value="1"/>
</dbReference>
<evidence type="ECO:0000256" key="4">
    <source>
        <dbReference type="ARBA" id="ARBA00022989"/>
    </source>
</evidence>
<feature type="transmembrane region" description="Helical" evidence="6">
    <location>
        <begin position="20"/>
        <end position="41"/>
    </location>
</feature>
<dbReference type="SUPFAM" id="SSF103473">
    <property type="entry name" value="MFS general substrate transporter"/>
    <property type="match status" value="1"/>
</dbReference>
<feature type="transmembrane region" description="Helical" evidence="6">
    <location>
        <begin position="333"/>
        <end position="357"/>
    </location>
</feature>
<dbReference type="GO" id="GO:0005886">
    <property type="term" value="C:plasma membrane"/>
    <property type="evidence" value="ECO:0007669"/>
    <property type="project" value="UniProtKB-SubCell"/>
</dbReference>
<feature type="transmembrane region" description="Helical" evidence="6">
    <location>
        <begin position="185"/>
        <end position="203"/>
    </location>
</feature>
<feature type="transmembrane region" description="Helical" evidence="6">
    <location>
        <begin position="150"/>
        <end position="173"/>
    </location>
</feature>
<feature type="transmembrane region" description="Helical" evidence="6">
    <location>
        <begin position="87"/>
        <end position="104"/>
    </location>
</feature>
<dbReference type="InterPro" id="IPR050495">
    <property type="entry name" value="ATG22/LtaA_families"/>
</dbReference>
<feature type="domain" description="Major facilitator superfamily (MFS) profile" evidence="7">
    <location>
        <begin position="243"/>
        <end position="425"/>
    </location>
</feature>
<feature type="transmembrane region" description="Helical" evidence="6">
    <location>
        <begin position="244"/>
        <end position="265"/>
    </location>
</feature>
<gene>
    <name evidence="8" type="ORF">H9702_07620</name>
</gene>
<feature type="transmembrane region" description="Helical" evidence="6">
    <location>
        <begin position="110"/>
        <end position="130"/>
    </location>
</feature>
<evidence type="ECO:0000256" key="3">
    <source>
        <dbReference type="ARBA" id="ARBA00022692"/>
    </source>
</evidence>
<dbReference type="GO" id="GO:0022857">
    <property type="term" value="F:transmembrane transporter activity"/>
    <property type="evidence" value="ECO:0007669"/>
    <property type="project" value="InterPro"/>
</dbReference>
<reference evidence="8" key="1">
    <citation type="journal article" date="2021" name="PeerJ">
        <title>Extensive microbial diversity within the chicken gut microbiome revealed by metagenomics and culture.</title>
        <authorList>
            <person name="Gilroy R."/>
            <person name="Ravi A."/>
            <person name="Getino M."/>
            <person name="Pursley I."/>
            <person name="Horton D.L."/>
            <person name="Alikhan N.F."/>
            <person name="Baker D."/>
            <person name="Gharbi K."/>
            <person name="Hall N."/>
            <person name="Watson M."/>
            <person name="Adriaenssens E.M."/>
            <person name="Foster-Nyarko E."/>
            <person name="Jarju S."/>
            <person name="Secka A."/>
            <person name="Antonio M."/>
            <person name="Oren A."/>
            <person name="Chaudhuri R.R."/>
            <person name="La Ragione R."/>
            <person name="Hildebrand F."/>
            <person name="Pallen M.J."/>
        </authorList>
    </citation>
    <scope>NUCLEOTIDE SEQUENCE</scope>
    <source>
        <strain evidence="8">CHK187-11901</strain>
    </source>
</reference>
<feature type="transmembrane region" description="Helical" evidence="6">
    <location>
        <begin position="308"/>
        <end position="327"/>
    </location>
</feature>
<keyword evidence="2" id="KW-0813">Transport</keyword>
<feature type="transmembrane region" description="Helical" evidence="6">
    <location>
        <begin position="400"/>
        <end position="419"/>
    </location>
</feature>
<protein>
    <submittedName>
        <fullName evidence="8">MFS transporter</fullName>
    </submittedName>
</protein>
<dbReference type="InterPro" id="IPR036259">
    <property type="entry name" value="MFS_trans_sf"/>
</dbReference>
<feature type="transmembrane region" description="Helical" evidence="6">
    <location>
        <begin position="369"/>
        <end position="394"/>
    </location>
</feature>
<comment type="subcellular location">
    <subcellularLocation>
        <location evidence="1">Cell membrane</location>
        <topology evidence="1">Multi-pass membrane protein</topology>
    </subcellularLocation>
</comment>
<name>A0A9D2NUH9_9FIRM</name>
<feature type="transmembrane region" description="Helical" evidence="6">
    <location>
        <begin position="277"/>
        <end position="296"/>
    </location>
</feature>
<sequence>MFTKILTKMGYTKEEMSWILYDIGNSAQVLTTCTVIFPLLIAQITPGDSSVYVGWANTVYGLLLALMSPILGTVADYKGRKMQLFRFFLYIGIIAGFALALPFIDYRMALIIFVIAMVGYNGTIIFYDAFIVDVCEDDERVDKVSAAGYAWGYVGSTLPFLIFVIPFALVTLLGDVQIGPFTLTYRWGCGLTMAMAVLWWLIYSRPMLKNVRQKKYHEPVEHVVRESFGRLWRTFKDIRRNRNIFLFCLSYFFYIDCVNTVIKMAVSLATEMGISDVLSLVVVIFINLFAFPSAICYGRLVKRFGSKVMIYAGIVGYIGVITCGALIPYNVNFIWAVAILVGLFQGGIQATSRSYFARLIPDKEDSNEFFGFFSVFSKFSSILGPMAISIIIMITGQTNLGILGLIPMMLIGGLLLIFVKDPEKS</sequence>
<evidence type="ECO:0000256" key="6">
    <source>
        <dbReference type="SAM" id="Phobius"/>
    </source>
</evidence>
<dbReference type="PANTHER" id="PTHR23519">
    <property type="entry name" value="AUTOPHAGY-RELATED PROTEIN 22"/>
    <property type="match status" value="1"/>
</dbReference>
<feature type="transmembrane region" description="Helical" evidence="6">
    <location>
        <begin position="53"/>
        <end position="75"/>
    </location>
</feature>
<evidence type="ECO:0000313" key="8">
    <source>
        <dbReference type="EMBL" id="HJC36978.1"/>
    </source>
</evidence>
<dbReference type="EMBL" id="DWWM01000050">
    <property type="protein sequence ID" value="HJC36978.1"/>
    <property type="molecule type" value="Genomic_DNA"/>
</dbReference>
<reference evidence="8" key="2">
    <citation type="submission" date="2021-04" db="EMBL/GenBank/DDBJ databases">
        <authorList>
            <person name="Gilroy R."/>
        </authorList>
    </citation>
    <scope>NUCLEOTIDE SEQUENCE</scope>
    <source>
        <strain evidence="8">CHK187-11901</strain>
    </source>
</reference>
<keyword evidence="5 6" id="KW-0472">Membrane</keyword>